<sequence>MAADDKQWELEEGIPQVEDPFIQQYLKGRDSLILQEQKQRHDFNLRKALTPVAAKACKIVSQIRERELTQASTASSGSSGLDWEQVRKTDLWKIAQRMPKGSLLNASIHGLINVDKLIDVALTTEGLHISSPRPLSSQEAREESPVTFQYASSPKQSVEGSVSIWSAAYSASELVPIQQAVSSFPDGGETGFREWLKRRCTPGDEQSSDARRGALMIINSLLSYEPILRLCLRDVFAHLAADGVDYAEFRHTFSHPYRREGTDTPDEDQSEWCYVFQQELRRFQNTEEGRGFYGARIIWTASRSLSNREIADNMQTCLFAKYDYSEVISGFDISGTGRDARPLSDLVPLLFWFRKECMDAGLEIPFLFHAGETSRDGSRGDQDLFDAILLGTRRICEGSTLYKHPLLTESVKEKKILVEFNPTSGRSEHILPALLSRGVSVALSGSSFDGRGAEGFTRVIWRVLQGDDDHTDLAGLAMLVENSIRWSCYDDQPAGEWLSEIGEGILGEKVKARRLQDWWARFEQFCEWVTVTFAEEGSDE</sequence>
<comment type="subcellular location">
    <subcellularLocation>
        <location evidence="2">Secreted</location>
    </subcellularLocation>
</comment>
<proteinExistence type="inferred from homology"/>
<evidence type="ECO:0000256" key="8">
    <source>
        <dbReference type="ARBA" id="ARBA00022801"/>
    </source>
</evidence>
<evidence type="ECO:0000256" key="5">
    <source>
        <dbReference type="ARBA" id="ARBA00022525"/>
    </source>
</evidence>
<evidence type="ECO:0000256" key="1">
    <source>
        <dbReference type="ARBA" id="ARBA00001947"/>
    </source>
</evidence>
<dbReference type="GO" id="GO:0004000">
    <property type="term" value="F:adenosine deaminase activity"/>
    <property type="evidence" value="ECO:0007669"/>
    <property type="project" value="TreeGrafter"/>
</dbReference>
<evidence type="ECO:0000256" key="9">
    <source>
        <dbReference type="ARBA" id="ARBA00047764"/>
    </source>
</evidence>
<dbReference type="GO" id="GO:0006154">
    <property type="term" value="P:adenosine catabolic process"/>
    <property type="evidence" value="ECO:0007669"/>
    <property type="project" value="TreeGrafter"/>
</dbReference>
<keyword evidence="7" id="KW-0732">Signal</keyword>
<keyword evidence="5" id="KW-0964">Secreted</keyword>
<evidence type="ECO:0000313" key="10">
    <source>
        <dbReference type="EMBL" id="PYI29243.1"/>
    </source>
</evidence>
<accession>A0A2V5I5C8</accession>
<reference evidence="10 11" key="1">
    <citation type="submission" date="2018-02" db="EMBL/GenBank/DDBJ databases">
        <title>The genomes of Aspergillus section Nigri reveals drivers in fungal speciation.</title>
        <authorList>
            <consortium name="DOE Joint Genome Institute"/>
            <person name="Vesth T.C."/>
            <person name="Nybo J."/>
            <person name="Theobald S."/>
            <person name="Brandl J."/>
            <person name="Frisvad J.C."/>
            <person name="Nielsen K.F."/>
            <person name="Lyhne E.K."/>
            <person name="Kogle M.E."/>
            <person name="Kuo A."/>
            <person name="Riley R."/>
            <person name="Clum A."/>
            <person name="Nolan M."/>
            <person name="Lipzen A."/>
            <person name="Salamov A."/>
            <person name="Henrissat B."/>
            <person name="Wiebenga A."/>
            <person name="De vries R.P."/>
            <person name="Grigoriev I.V."/>
            <person name="Mortensen U.H."/>
            <person name="Andersen M.R."/>
            <person name="Baker S.E."/>
        </authorList>
    </citation>
    <scope>NUCLEOTIDE SEQUENCE [LARGE SCALE GENOMIC DNA]</scope>
    <source>
        <strain evidence="10 11">CBS 114.80</strain>
    </source>
</reference>
<evidence type="ECO:0000256" key="2">
    <source>
        <dbReference type="ARBA" id="ARBA00004613"/>
    </source>
</evidence>
<dbReference type="SUPFAM" id="SSF51556">
    <property type="entry name" value="Metallo-dependent hydrolases"/>
    <property type="match status" value="1"/>
</dbReference>
<dbReference type="InterPro" id="IPR032466">
    <property type="entry name" value="Metal_Hydrolase"/>
</dbReference>
<keyword evidence="11" id="KW-1185">Reference proteome</keyword>
<evidence type="ECO:0000256" key="4">
    <source>
        <dbReference type="ARBA" id="ARBA00012784"/>
    </source>
</evidence>
<dbReference type="EC" id="3.5.4.4" evidence="4"/>
<dbReference type="GO" id="GO:0046103">
    <property type="term" value="P:inosine biosynthetic process"/>
    <property type="evidence" value="ECO:0007669"/>
    <property type="project" value="TreeGrafter"/>
</dbReference>
<comment type="similarity">
    <text evidence="3">Belongs to the metallo-dependent hydrolases superfamily. Adenosine and AMP deaminases family. ADGF subfamily.</text>
</comment>
<dbReference type="EMBL" id="KZ825534">
    <property type="protein sequence ID" value="PYI29243.1"/>
    <property type="molecule type" value="Genomic_DNA"/>
</dbReference>
<dbReference type="PANTHER" id="PTHR11409:SF39">
    <property type="entry name" value="ADENOSINE DEAMINASE 2"/>
    <property type="match status" value="1"/>
</dbReference>
<gene>
    <name evidence="10" type="ORF">BP00DRAFT_349096</name>
</gene>
<dbReference type="PANTHER" id="PTHR11409">
    <property type="entry name" value="ADENOSINE DEAMINASE"/>
    <property type="match status" value="1"/>
</dbReference>
<dbReference type="GO" id="GO:0005576">
    <property type="term" value="C:extracellular region"/>
    <property type="evidence" value="ECO:0007669"/>
    <property type="project" value="UniProtKB-SubCell"/>
</dbReference>
<keyword evidence="8" id="KW-0378">Hydrolase</keyword>
<dbReference type="FunFam" id="3.20.20.140:FF:000017">
    <property type="entry name" value="Adenosine deaminase 2"/>
    <property type="match status" value="1"/>
</dbReference>
<dbReference type="InterPro" id="IPR006330">
    <property type="entry name" value="Ado/ade_deaminase"/>
</dbReference>
<keyword evidence="6" id="KW-0479">Metal-binding</keyword>
<name>A0A2V5I5C8_9EURO</name>
<organism evidence="10 11">
    <name type="scientific">Aspergillus indologenus CBS 114.80</name>
    <dbReference type="NCBI Taxonomy" id="1450541"/>
    <lineage>
        <taxon>Eukaryota</taxon>
        <taxon>Fungi</taxon>
        <taxon>Dikarya</taxon>
        <taxon>Ascomycota</taxon>
        <taxon>Pezizomycotina</taxon>
        <taxon>Eurotiomycetes</taxon>
        <taxon>Eurotiomycetidae</taxon>
        <taxon>Eurotiales</taxon>
        <taxon>Aspergillaceae</taxon>
        <taxon>Aspergillus</taxon>
        <taxon>Aspergillus subgen. Circumdati</taxon>
    </lineage>
</organism>
<comment type="catalytic activity">
    <reaction evidence="9">
        <text>adenosine + H2O + H(+) = inosine + NH4(+)</text>
        <dbReference type="Rhea" id="RHEA:24408"/>
        <dbReference type="ChEBI" id="CHEBI:15377"/>
        <dbReference type="ChEBI" id="CHEBI:15378"/>
        <dbReference type="ChEBI" id="CHEBI:16335"/>
        <dbReference type="ChEBI" id="CHEBI:17596"/>
        <dbReference type="ChEBI" id="CHEBI:28938"/>
        <dbReference type="EC" id="3.5.4.4"/>
    </reaction>
</comment>
<protein>
    <recommendedName>
        <fullName evidence="4">adenosine deaminase</fullName>
        <ecNumber evidence="4">3.5.4.4</ecNumber>
    </recommendedName>
</protein>
<dbReference type="GO" id="GO:0046872">
    <property type="term" value="F:metal ion binding"/>
    <property type="evidence" value="ECO:0007669"/>
    <property type="project" value="UniProtKB-KW"/>
</dbReference>
<dbReference type="AlphaFoldDB" id="A0A2V5I5C8"/>
<dbReference type="Proteomes" id="UP000248817">
    <property type="component" value="Unassembled WGS sequence"/>
</dbReference>
<dbReference type="Gene3D" id="3.20.20.140">
    <property type="entry name" value="Metal-dependent hydrolases"/>
    <property type="match status" value="1"/>
</dbReference>
<comment type="cofactor">
    <cofactor evidence="1">
        <name>Zn(2+)</name>
        <dbReference type="ChEBI" id="CHEBI:29105"/>
    </cofactor>
</comment>
<evidence type="ECO:0000256" key="7">
    <source>
        <dbReference type="ARBA" id="ARBA00022729"/>
    </source>
</evidence>
<evidence type="ECO:0000313" key="11">
    <source>
        <dbReference type="Proteomes" id="UP000248817"/>
    </source>
</evidence>
<evidence type="ECO:0000256" key="6">
    <source>
        <dbReference type="ARBA" id="ARBA00022723"/>
    </source>
</evidence>
<evidence type="ECO:0000256" key="3">
    <source>
        <dbReference type="ARBA" id="ARBA00006083"/>
    </source>
</evidence>